<reference evidence="2" key="1">
    <citation type="journal article" date="2019" name="Sci. Rep.">
        <title>Draft genome of Tanacetum cinerariifolium, the natural source of mosquito coil.</title>
        <authorList>
            <person name="Yamashiro T."/>
            <person name="Shiraishi A."/>
            <person name="Satake H."/>
            <person name="Nakayama K."/>
        </authorList>
    </citation>
    <scope>NUCLEOTIDE SEQUENCE</scope>
</reference>
<gene>
    <name evidence="2" type="ORF">Tci_426525</name>
</gene>
<name>A0A699HPZ2_TANCI</name>
<proteinExistence type="predicted"/>
<accession>A0A699HPZ2</accession>
<evidence type="ECO:0000313" key="2">
    <source>
        <dbReference type="EMBL" id="GEY54551.1"/>
    </source>
</evidence>
<evidence type="ECO:0000256" key="1">
    <source>
        <dbReference type="SAM" id="MobiDB-lite"/>
    </source>
</evidence>
<feature type="region of interest" description="Disordered" evidence="1">
    <location>
        <begin position="183"/>
        <end position="204"/>
    </location>
</feature>
<organism evidence="2">
    <name type="scientific">Tanacetum cinerariifolium</name>
    <name type="common">Dalmatian daisy</name>
    <name type="synonym">Chrysanthemum cinerariifolium</name>
    <dbReference type="NCBI Taxonomy" id="118510"/>
    <lineage>
        <taxon>Eukaryota</taxon>
        <taxon>Viridiplantae</taxon>
        <taxon>Streptophyta</taxon>
        <taxon>Embryophyta</taxon>
        <taxon>Tracheophyta</taxon>
        <taxon>Spermatophyta</taxon>
        <taxon>Magnoliopsida</taxon>
        <taxon>eudicotyledons</taxon>
        <taxon>Gunneridae</taxon>
        <taxon>Pentapetalae</taxon>
        <taxon>asterids</taxon>
        <taxon>campanulids</taxon>
        <taxon>Asterales</taxon>
        <taxon>Asteraceae</taxon>
        <taxon>Asteroideae</taxon>
        <taxon>Anthemideae</taxon>
        <taxon>Anthemidinae</taxon>
        <taxon>Tanacetum</taxon>
    </lineage>
</organism>
<dbReference type="AlphaFoldDB" id="A0A699HPZ2"/>
<feature type="compositionally biased region" description="Acidic residues" evidence="1">
    <location>
        <begin position="10"/>
        <end position="20"/>
    </location>
</feature>
<comment type="caution">
    <text evidence="2">The sequence shown here is derived from an EMBL/GenBank/DDBJ whole genome shotgun (WGS) entry which is preliminary data.</text>
</comment>
<sequence>MTFSNPLFDSNDDFTSSDDESLSDEDVLEAKVKIYSNLLFEFDDEYISNDLNPLFNEVLEYIENKDSYDFNLDEPDLLVTHLFDANKDECFNLGDDVDEIELLLHRDPSTPKMSVASILEGFTNEQPLKENDDLFDLESKENEWKNLYDASIDDLMTEDNVFNPEIWMKFFSPTYRKKTAAETVRGGGRWQPQLEEEDGGDRDDGRLLGFMSMAGWKG</sequence>
<protein>
    <submittedName>
        <fullName evidence="2">Uncharacterized protein</fullName>
    </submittedName>
</protein>
<dbReference type="EMBL" id="BKCJ010187682">
    <property type="protein sequence ID" value="GEY54551.1"/>
    <property type="molecule type" value="Genomic_DNA"/>
</dbReference>
<feature type="region of interest" description="Disordered" evidence="1">
    <location>
        <begin position="1"/>
        <end position="20"/>
    </location>
</feature>